<gene>
    <name evidence="21" type="ORF">LWI29_003223</name>
</gene>
<dbReference type="InterPro" id="IPR036691">
    <property type="entry name" value="Endo/exonu/phosph_ase_sf"/>
</dbReference>
<comment type="cofactor">
    <cofactor evidence="2">
        <name>Mg(2+)</name>
        <dbReference type="ChEBI" id="CHEBI:18420"/>
    </cofactor>
</comment>
<comment type="function">
    <text evidence="19">Acts as a catalytic component of the CCR4-NOT core complex, which in the nucleus seems to be a general transcription factor, and in the cytoplasm the major mRNA deadenylase involved in mRNA turnover.</text>
</comment>
<comment type="similarity">
    <text evidence="5">Belongs to the CCR4/nocturin family.</text>
</comment>
<dbReference type="AlphaFoldDB" id="A0AA39RKC6"/>
<reference evidence="21" key="2">
    <citation type="submission" date="2023-06" db="EMBL/GenBank/DDBJ databases">
        <authorList>
            <person name="Swenson N.G."/>
            <person name="Wegrzyn J.L."/>
            <person name="Mcevoy S.L."/>
        </authorList>
    </citation>
    <scope>NUCLEOTIDE SEQUENCE</scope>
    <source>
        <strain evidence="21">NS2018</strain>
        <tissue evidence="21">Leaf</tissue>
    </source>
</reference>
<evidence type="ECO:0000256" key="1">
    <source>
        <dbReference type="ARBA" id="ARBA00001663"/>
    </source>
</evidence>
<keyword evidence="17" id="KW-0804">Transcription</keyword>
<organism evidence="21 22">
    <name type="scientific">Acer saccharum</name>
    <name type="common">Sugar maple</name>
    <dbReference type="NCBI Taxonomy" id="4024"/>
    <lineage>
        <taxon>Eukaryota</taxon>
        <taxon>Viridiplantae</taxon>
        <taxon>Streptophyta</taxon>
        <taxon>Embryophyta</taxon>
        <taxon>Tracheophyta</taxon>
        <taxon>Spermatophyta</taxon>
        <taxon>Magnoliopsida</taxon>
        <taxon>eudicotyledons</taxon>
        <taxon>Gunneridae</taxon>
        <taxon>Pentapetalae</taxon>
        <taxon>rosids</taxon>
        <taxon>malvids</taxon>
        <taxon>Sapindales</taxon>
        <taxon>Sapindaceae</taxon>
        <taxon>Hippocastanoideae</taxon>
        <taxon>Acereae</taxon>
        <taxon>Acer</taxon>
    </lineage>
</organism>
<evidence type="ECO:0000256" key="7">
    <source>
        <dbReference type="ARBA" id="ARBA00012161"/>
    </source>
</evidence>
<evidence type="ECO:0000256" key="11">
    <source>
        <dbReference type="ARBA" id="ARBA00022737"/>
    </source>
</evidence>
<keyword evidence="15" id="KW-0694">RNA-binding</keyword>
<evidence type="ECO:0000256" key="6">
    <source>
        <dbReference type="ARBA" id="ARBA00011757"/>
    </source>
</evidence>
<dbReference type="EC" id="3.1.13.4" evidence="7"/>
<comment type="subunit">
    <text evidence="6">Component of the CCR4-NOT complex, at least composed of CRR4 and CAF1 proteins.</text>
</comment>
<dbReference type="GO" id="GO:0005634">
    <property type="term" value="C:nucleus"/>
    <property type="evidence" value="ECO:0007669"/>
    <property type="project" value="UniProtKB-SubCell"/>
</dbReference>
<name>A0AA39RKC6_ACESA</name>
<evidence type="ECO:0000256" key="18">
    <source>
        <dbReference type="ARBA" id="ARBA00023242"/>
    </source>
</evidence>
<evidence type="ECO:0000256" key="19">
    <source>
        <dbReference type="ARBA" id="ARBA00054840"/>
    </source>
</evidence>
<evidence type="ECO:0000256" key="3">
    <source>
        <dbReference type="ARBA" id="ARBA00004123"/>
    </source>
</evidence>
<comment type="caution">
    <text evidence="21">The sequence shown here is derived from an EMBL/GenBank/DDBJ whole genome shotgun (WGS) entry which is preliminary data.</text>
</comment>
<comment type="catalytic activity">
    <reaction evidence="1">
        <text>Exonucleolytic cleavage of poly(A) to 5'-AMP.</text>
        <dbReference type="EC" id="3.1.13.4"/>
    </reaction>
</comment>
<dbReference type="Pfam" id="PF03372">
    <property type="entry name" value="Exo_endo_phos"/>
    <property type="match status" value="1"/>
</dbReference>
<dbReference type="InterPro" id="IPR005135">
    <property type="entry name" value="Endo/exonuclease/phosphatase"/>
</dbReference>
<dbReference type="FunFam" id="3.60.10.10:FF:000016">
    <property type="entry name" value="Carbon catabolite repressor protein 4 1"/>
    <property type="match status" value="1"/>
</dbReference>
<evidence type="ECO:0000256" key="14">
    <source>
        <dbReference type="ARBA" id="ARBA00022842"/>
    </source>
</evidence>
<evidence type="ECO:0000256" key="4">
    <source>
        <dbReference type="ARBA" id="ARBA00004496"/>
    </source>
</evidence>
<evidence type="ECO:0000256" key="12">
    <source>
        <dbReference type="ARBA" id="ARBA00022801"/>
    </source>
</evidence>
<comment type="subcellular location">
    <subcellularLocation>
        <location evidence="4">Cytoplasm</location>
    </subcellularLocation>
    <subcellularLocation>
        <location evidence="3">Nucleus</location>
    </subcellularLocation>
</comment>
<reference evidence="21" key="1">
    <citation type="journal article" date="2022" name="Plant J.">
        <title>Strategies of tolerance reflected in two North American maple genomes.</title>
        <authorList>
            <person name="McEvoy S.L."/>
            <person name="Sezen U.U."/>
            <person name="Trouern-Trend A."/>
            <person name="McMahon S.M."/>
            <person name="Schaberg P.G."/>
            <person name="Yang J."/>
            <person name="Wegrzyn J.L."/>
            <person name="Swenson N.G."/>
        </authorList>
    </citation>
    <scope>NUCLEOTIDE SEQUENCE</scope>
    <source>
        <strain evidence="21">NS2018</strain>
    </source>
</reference>
<evidence type="ECO:0000259" key="20">
    <source>
        <dbReference type="Pfam" id="PF03372"/>
    </source>
</evidence>
<keyword evidence="10" id="KW-0479">Metal-binding</keyword>
<dbReference type="Gene3D" id="3.60.10.10">
    <property type="entry name" value="Endonuclease/exonuclease/phosphatase"/>
    <property type="match status" value="1"/>
</dbReference>
<keyword evidence="11" id="KW-0677">Repeat</keyword>
<evidence type="ECO:0000256" key="9">
    <source>
        <dbReference type="ARBA" id="ARBA00022722"/>
    </source>
</evidence>
<keyword evidence="13" id="KW-0269">Exonuclease</keyword>
<dbReference type="GO" id="GO:0004535">
    <property type="term" value="F:poly(A)-specific ribonuclease activity"/>
    <property type="evidence" value="ECO:0007669"/>
    <property type="project" value="UniProtKB-EC"/>
</dbReference>
<evidence type="ECO:0000256" key="2">
    <source>
        <dbReference type="ARBA" id="ARBA00001946"/>
    </source>
</evidence>
<keyword evidence="8" id="KW-0963">Cytoplasm</keyword>
<evidence type="ECO:0000256" key="5">
    <source>
        <dbReference type="ARBA" id="ARBA00010774"/>
    </source>
</evidence>
<evidence type="ECO:0000313" key="22">
    <source>
        <dbReference type="Proteomes" id="UP001168877"/>
    </source>
</evidence>
<keyword evidence="12" id="KW-0378">Hydrolase</keyword>
<accession>A0AA39RKC6</accession>
<dbReference type="InterPro" id="IPR050410">
    <property type="entry name" value="CCR4/nocturin_mRNA_transcr"/>
</dbReference>
<dbReference type="GO" id="GO:0005737">
    <property type="term" value="C:cytoplasm"/>
    <property type="evidence" value="ECO:0007669"/>
    <property type="project" value="UniProtKB-SubCell"/>
</dbReference>
<keyword evidence="14" id="KW-0460">Magnesium</keyword>
<evidence type="ECO:0000256" key="8">
    <source>
        <dbReference type="ARBA" id="ARBA00022490"/>
    </source>
</evidence>
<keyword evidence="9" id="KW-0540">Nuclease</keyword>
<feature type="domain" description="Endonuclease/exonuclease/phosphatase" evidence="20">
    <location>
        <begin position="219"/>
        <end position="550"/>
    </location>
</feature>
<dbReference type="EMBL" id="JAUESC010000386">
    <property type="protein sequence ID" value="KAK0575583.1"/>
    <property type="molecule type" value="Genomic_DNA"/>
</dbReference>
<dbReference type="PANTHER" id="PTHR12121">
    <property type="entry name" value="CARBON CATABOLITE REPRESSOR PROTEIN 4"/>
    <property type="match status" value="1"/>
</dbReference>
<dbReference type="GO" id="GO:0003723">
    <property type="term" value="F:RNA binding"/>
    <property type="evidence" value="ECO:0007669"/>
    <property type="project" value="UniProtKB-KW"/>
</dbReference>
<dbReference type="Proteomes" id="UP001168877">
    <property type="component" value="Unassembled WGS sequence"/>
</dbReference>
<keyword evidence="22" id="KW-1185">Reference proteome</keyword>
<evidence type="ECO:0000256" key="17">
    <source>
        <dbReference type="ARBA" id="ARBA00023163"/>
    </source>
</evidence>
<evidence type="ECO:0000256" key="10">
    <source>
        <dbReference type="ARBA" id="ARBA00022723"/>
    </source>
</evidence>
<dbReference type="PANTHER" id="PTHR12121:SF79">
    <property type="entry name" value="CARBON CATABOLITE REPRESSOR PROTEIN 4 HOMOLOG 1-LIKE ISOFORM X1"/>
    <property type="match status" value="1"/>
</dbReference>
<dbReference type="GO" id="GO:0046872">
    <property type="term" value="F:metal ion binding"/>
    <property type="evidence" value="ECO:0007669"/>
    <property type="project" value="UniProtKB-KW"/>
</dbReference>
<evidence type="ECO:0000256" key="16">
    <source>
        <dbReference type="ARBA" id="ARBA00023015"/>
    </source>
</evidence>
<keyword evidence="16" id="KW-0805">Transcription regulation</keyword>
<sequence>MEMGPDQESQDVKECQVVVSFFSDTPVVGCAVKPNVRVRVEGSVFQPPHSLCCTWYREQVKCSVHHSVLASLQCISCEKLKMPFKKSYHCSPECFVAAWKEHLACHRVMTETINSTAISDHQETKILRSCGSWSDLGSAMVVEGDWVKVGSSETYEPSEDDTGFRLRLESLAVNLSTGTPMSPINIAETNPVITFPPRLSRCMIQLEKFRTICPSSDVTFNVLSYNILADMYASISAEMQSYCPTWALAWDYRQKNLLSEIIEYNADIICLQEVQSDHFENFFKPELTKLGYSVMFKAKKKGVYTEKGEIFEGCATFYRHLLFKEVIRYELEFAKTALPLVDALGPEQKTEACIRLIKDNVAIVVVLEAIENGCSDDGFQTRICVANTHIHANPMHPDVKLCQVADLVHGLEKIVESQVPLLICADLNSLPESDPHKFLVRGGIGSLCSTKETDPLGLYKHLKLKHPFVLVSAYASLCNAKGIEEQHSKKMDPNTYEPLFTRHTPRFSGTLDYIFYSADKMRLLGVLELVDGEMESVRHGLPSAQWSSDHIALMARFRIEAPSPSLRKSSKAIFPRQPWFQPGSSSTWKALNRY</sequence>
<dbReference type="SUPFAM" id="SSF56219">
    <property type="entry name" value="DNase I-like"/>
    <property type="match status" value="1"/>
</dbReference>
<keyword evidence="18" id="KW-0539">Nucleus</keyword>
<evidence type="ECO:0000313" key="21">
    <source>
        <dbReference type="EMBL" id="KAK0575583.1"/>
    </source>
</evidence>
<evidence type="ECO:0000256" key="13">
    <source>
        <dbReference type="ARBA" id="ARBA00022839"/>
    </source>
</evidence>
<proteinExistence type="inferred from homology"/>
<evidence type="ECO:0000256" key="15">
    <source>
        <dbReference type="ARBA" id="ARBA00022884"/>
    </source>
</evidence>
<protein>
    <recommendedName>
        <fullName evidence="7">poly(A)-specific ribonuclease</fullName>
        <ecNumber evidence="7">3.1.13.4</ecNumber>
    </recommendedName>
</protein>